<organism evidence="2">
    <name type="scientific">Rhizophora mucronata</name>
    <name type="common">Asiatic mangrove</name>
    <dbReference type="NCBI Taxonomy" id="61149"/>
    <lineage>
        <taxon>Eukaryota</taxon>
        <taxon>Viridiplantae</taxon>
        <taxon>Streptophyta</taxon>
        <taxon>Embryophyta</taxon>
        <taxon>Tracheophyta</taxon>
        <taxon>Spermatophyta</taxon>
        <taxon>Magnoliopsida</taxon>
        <taxon>eudicotyledons</taxon>
        <taxon>Gunneridae</taxon>
        <taxon>Pentapetalae</taxon>
        <taxon>rosids</taxon>
        <taxon>fabids</taxon>
        <taxon>Malpighiales</taxon>
        <taxon>Rhizophoraceae</taxon>
        <taxon>Rhizophora</taxon>
    </lineage>
</organism>
<protein>
    <submittedName>
        <fullName evidence="2">Uncharacterized protein</fullName>
    </submittedName>
</protein>
<dbReference type="AlphaFoldDB" id="A0A2P2PVN0"/>
<keyword evidence="1" id="KW-1133">Transmembrane helix</keyword>
<name>A0A2P2PVN0_RHIMU</name>
<evidence type="ECO:0000313" key="2">
    <source>
        <dbReference type="EMBL" id="MBX58794.1"/>
    </source>
</evidence>
<proteinExistence type="predicted"/>
<sequence>MKILRHMLRHSSYQCFPCGCLFLTVIQILLLGSWRVHLLLGAWRIKSIQIH</sequence>
<keyword evidence="1" id="KW-0472">Membrane</keyword>
<dbReference type="EMBL" id="GGEC01078310">
    <property type="protein sequence ID" value="MBX58794.1"/>
    <property type="molecule type" value="Transcribed_RNA"/>
</dbReference>
<reference evidence="2" key="1">
    <citation type="submission" date="2018-02" db="EMBL/GenBank/DDBJ databases">
        <title>Rhizophora mucronata_Transcriptome.</title>
        <authorList>
            <person name="Meera S.P."/>
            <person name="Sreeshan A."/>
            <person name="Augustine A."/>
        </authorList>
    </citation>
    <scope>NUCLEOTIDE SEQUENCE</scope>
    <source>
        <tissue evidence="2">Leaf</tissue>
    </source>
</reference>
<keyword evidence="1" id="KW-0812">Transmembrane</keyword>
<feature type="transmembrane region" description="Helical" evidence="1">
    <location>
        <begin position="12"/>
        <end position="34"/>
    </location>
</feature>
<evidence type="ECO:0000256" key="1">
    <source>
        <dbReference type="SAM" id="Phobius"/>
    </source>
</evidence>
<accession>A0A2P2PVN0</accession>